<keyword evidence="8" id="KW-0969">Cilium</keyword>
<name>A0A3R9D7A0_9BURK</name>
<keyword evidence="8" id="KW-0282">Flagellum</keyword>
<evidence type="ECO:0000256" key="4">
    <source>
        <dbReference type="ARBA" id="ARBA00022795"/>
    </source>
</evidence>
<reference evidence="9" key="1">
    <citation type="submission" date="2018-11" db="EMBL/GenBank/DDBJ databases">
        <title>FDA dAtabase for Regulatory Grade micrObial Sequences (FDA-ARGOS): Supporting development and validation of Infectious Disease Dx tests.</title>
        <authorList>
            <person name="Goldberg B."/>
            <person name="Campos J."/>
            <person name="Tallon L."/>
            <person name="Sadzewicz L."/>
            <person name="Zhao X."/>
            <person name="Vavikolanu K."/>
            <person name="Mehta A."/>
            <person name="Aluvathingal J."/>
            <person name="Nadendla S."/>
            <person name="Geyer C."/>
            <person name="Nandy P."/>
            <person name="Yan Y."/>
            <person name="Sichtig H."/>
        </authorList>
    </citation>
    <scope>NUCLEOTIDE SEQUENCE [LARGE SCALE GENOMIC DNA]</scope>
    <source>
        <strain evidence="9">FDAARGOS_544</strain>
    </source>
</reference>
<reference evidence="8" key="2">
    <citation type="submission" date="2018-11" db="EMBL/GenBank/DDBJ databases">
        <title>FDA dAtabase for Regulatory Grade micrObial Sequences (FDA-ARGOS): Supporting development and validation of Infectious Disease Dx tests.</title>
        <authorList>
            <person name="Plongla R."/>
            <person name="Gilligan P."/>
            <person name="Tallon L.J."/>
            <person name="Sadzewicz L."/>
            <person name="Zhao X."/>
            <person name="Vavikolanu K."/>
            <person name="Mehta A."/>
            <person name="Aluvathingal J."/>
            <person name="Nadendla S."/>
            <person name="Geyer C."/>
            <person name="Nandy P."/>
            <person name="Yan Y."/>
            <person name="Sichtig H."/>
        </authorList>
    </citation>
    <scope>NUCLEOTIDE SEQUENCE</scope>
    <source>
        <strain evidence="8">FDAARGOS_544</strain>
    </source>
</reference>
<evidence type="ECO:0000256" key="2">
    <source>
        <dbReference type="ARBA" id="ARBA00008787"/>
    </source>
</evidence>
<keyword evidence="5" id="KW-0143">Chaperone</keyword>
<evidence type="ECO:0000313" key="9">
    <source>
        <dbReference type="Proteomes" id="UP000272140"/>
    </source>
</evidence>
<evidence type="ECO:0000256" key="3">
    <source>
        <dbReference type="ARBA" id="ARBA00022490"/>
    </source>
</evidence>
<keyword evidence="3 6" id="KW-0963">Cytoplasm</keyword>
<dbReference type="EMBL" id="RKIO01000003">
    <property type="protein sequence ID" value="RSC10295.1"/>
    <property type="molecule type" value="Genomic_DNA"/>
</dbReference>
<comment type="subcellular location">
    <subcellularLocation>
        <location evidence="1 6">Cytoplasm</location>
        <location evidence="1 6">Cytosol</location>
    </subcellularLocation>
</comment>
<comment type="similarity">
    <text evidence="2 6">Belongs to the FliS family.</text>
</comment>
<evidence type="ECO:0000256" key="6">
    <source>
        <dbReference type="PIRNR" id="PIRNR039090"/>
    </source>
</evidence>
<dbReference type="GO" id="GO:0005829">
    <property type="term" value="C:cytosol"/>
    <property type="evidence" value="ECO:0007669"/>
    <property type="project" value="UniProtKB-SubCell"/>
</dbReference>
<gene>
    <name evidence="8" type="primary">fliS</name>
    <name evidence="7" type="ORF">D5R55_19150</name>
    <name evidence="8" type="ORF">EGT41_17690</name>
</gene>
<reference evidence="7 10" key="3">
    <citation type="submission" date="2018-12" db="EMBL/GenBank/DDBJ databases">
        <title>Cadmium resistance mechanism in endophytic bacteria Burkholderia cenocepacia YG-3.</title>
        <authorList>
            <person name="Zhang X."/>
            <person name="Wang X."/>
            <person name="Zhu Y."/>
        </authorList>
    </citation>
    <scope>NUCLEOTIDE SEQUENCE [LARGE SCALE GENOMIC DNA]</scope>
    <source>
        <strain evidence="7 10">YG-3</strain>
    </source>
</reference>
<organism evidence="8 9">
    <name type="scientific">Burkholderia cenocepacia</name>
    <dbReference type="NCBI Taxonomy" id="95486"/>
    <lineage>
        <taxon>Bacteria</taxon>
        <taxon>Pseudomonadati</taxon>
        <taxon>Pseudomonadota</taxon>
        <taxon>Betaproteobacteria</taxon>
        <taxon>Burkholderiales</taxon>
        <taxon>Burkholderiaceae</taxon>
        <taxon>Burkholderia</taxon>
        <taxon>Burkholderia cepacia complex</taxon>
    </lineage>
</organism>
<keyword evidence="8" id="KW-0966">Cell projection</keyword>
<dbReference type="Proteomes" id="UP000277191">
    <property type="component" value="Chromosome 2"/>
</dbReference>
<evidence type="ECO:0000256" key="5">
    <source>
        <dbReference type="ARBA" id="ARBA00023186"/>
    </source>
</evidence>
<evidence type="ECO:0000313" key="7">
    <source>
        <dbReference type="EMBL" id="AZQ53106.1"/>
    </source>
</evidence>
<dbReference type="RefSeq" id="WP_054928514.1">
    <property type="nucleotide sequence ID" value="NZ_CP034546.1"/>
</dbReference>
<dbReference type="Pfam" id="PF02561">
    <property type="entry name" value="FliS"/>
    <property type="match status" value="1"/>
</dbReference>
<dbReference type="InterPro" id="IPR036584">
    <property type="entry name" value="FliS_sf"/>
</dbReference>
<protein>
    <recommendedName>
        <fullName evidence="6">Flagellar secretion chaperone FliS</fullName>
    </recommendedName>
</protein>
<dbReference type="GO" id="GO:0044780">
    <property type="term" value="P:bacterial-type flagellum assembly"/>
    <property type="evidence" value="ECO:0007669"/>
    <property type="project" value="InterPro"/>
</dbReference>
<accession>A0A3R9D7A0</accession>
<dbReference type="CDD" id="cd16098">
    <property type="entry name" value="FliS"/>
    <property type="match status" value="1"/>
</dbReference>
<sequence length="129" mass="14201">MTTRHGYGSYQTTNLASQAASASPVRLVIVLMDGLLDEMARARAHIEAGRYEEKGNSLNKCIGMLHGLTSALDFDVGNEVVVNLARLYEYCTVRLNEAGLTLDPLLIDEVSMLIRTLRAAWEGVDQRFG</sequence>
<dbReference type="PIRSF" id="PIRSF039090">
    <property type="entry name" value="Flis"/>
    <property type="match status" value="1"/>
</dbReference>
<dbReference type="NCBIfam" id="TIGR00208">
    <property type="entry name" value="fliS"/>
    <property type="match status" value="1"/>
</dbReference>
<dbReference type="PANTHER" id="PTHR34773">
    <property type="entry name" value="FLAGELLAR SECRETION CHAPERONE FLIS"/>
    <property type="match status" value="1"/>
</dbReference>
<dbReference type="Proteomes" id="UP000272140">
    <property type="component" value="Unassembled WGS sequence"/>
</dbReference>
<dbReference type="EMBL" id="CP034546">
    <property type="protein sequence ID" value="AZQ53106.1"/>
    <property type="molecule type" value="Genomic_DNA"/>
</dbReference>
<proteinExistence type="inferred from homology"/>
<dbReference type="SUPFAM" id="SSF101116">
    <property type="entry name" value="Flagellar export chaperone FliS"/>
    <property type="match status" value="1"/>
</dbReference>
<dbReference type="InterPro" id="IPR003713">
    <property type="entry name" value="FliS"/>
</dbReference>
<evidence type="ECO:0000256" key="1">
    <source>
        <dbReference type="ARBA" id="ARBA00004514"/>
    </source>
</evidence>
<dbReference type="PANTHER" id="PTHR34773:SF1">
    <property type="entry name" value="FLAGELLAR SECRETION CHAPERONE FLIS"/>
    <property type="match status" value="1"/>
</dbReference>
<keyword evidence="4 6" id="KW-1005">Bacterial flagellum biogenesis</keyword>
<dbReference type="Gene3D" id="1.20.120.340">
    <property type="entry name" value="Flagellar protein FliS"/>
    <property type="match status" value="1"/>
</dbReference>
<dbReference type="AlphaFoldDB" id="A0A3R9D7A0"/>
<evidence type="ECO:0000313" key="8">
    <source>
        <dbReference type="EMBL" id="RSC10295.1"/>
    </source>
</evidence>
<evidence type="ECO:0000313" key="10">
    <source>
        <dbReference type="Proteomes" id="UP000277191"/>
    </source>
</evidence>